<dbReference type="Proteomes" id="UP000250744">
    <property type="component" value="Unassembled WGS sequence"/>
</dbReference>
<name>A0A364NH18_9GAMM</name>
<evidence type="ECO:0000313" key="1">
    <source>
        <dbReference type="EMBL" id="RAU16408.1"/>
    </source>
</evidence>
<sequence length="107" mass="12192">MSNQTKQHTWQQIITQWQDSDLSAAAFCRNQSVNYEQFYYWKKKLSTHASQGDKKTSLQLSSGFTRVTQVEHHAQTNDLSLNLPSGISISGLQSNNIHLLGDILRQL</sequence>
<protein>
    <recommendedName>
        <fullName evidence="3">IS66 family insertion sequence element accessory protein TnpB</fullName>
    </recommendedName>
</protein>
<dbReference type="NCBIfam" id="NF047593">
    <property type="entry name" value="IS66_ISAeme5_TnpA"/>
    <property type="match status" value="1"/>
</dbReference>
<dbReference type="RefSeq" id="WP_112160731.1">
    <property type="nucleotide sequence ID" value="NZ_QKRX01000033.1"/>
</dbReference>
<evidence type="ECO:0000313" key="2">
    <source>
        <dbReference type="Proteomes" id="UP000250744"/>
    </source>
</evidence>
<accession>A0A364NH18</accession>
<organism evidence="1 2">
    <name type="scientific">Nitrincola tibetensis</name>
    <dbReference type="NCBI Taxonomy" id="2219697"/>
    <lineage>
        <taxon>Bacteria</taxon>
        <taxon>Pseudomonadati</taxon>
        <taxon>Pseudomonadota</taxon>
        <taxon>Gammaproteobacteria</taxon>
        <taxon>Oceanospirillales</taxon>
        <taxon>Oceanospirillaceae</taxon>
        <taxon>Nitrincola</taxon>
    </lineage>
</organism>
<evidence type="ECO:0008006" key="3">
    <source>
        <dbReference type="Google" id="ProtNLM"/>
    </source>
</evidence>
<comment type="caution">
    <text evidence="1">The sequence shown here is derived from an EMBL/GenBank/DDBJ whole genome shotgun (WGS) entry which is preliminary data.</text>
</comment>
<reference evidence="1 2" key="1">
    <citation type="submission" date="2018-06" db="EMBL/GenBank/DDBJ databases">
        <title>Nitrincola tibetense sp. nov., isolated from Lake XuguoCo on Tibetan Plateau.</title>
        <authorList>
            <person name="Xing P."/>
        </authorList>
    </citation>
    <scope>NUCLEOTIDE SEQUENCE [LARGE SCALE GENOMIC DNA]</scope>
    <source>
        <strain evidence="2">xg18</strain>
    </source>
</reference>
<dbReference type="AlphaFoldDB" id="A0A364NH18"/>
<keyword evidence="2" id="KW-1185">Reference proteome</keyword>
<proteinExistence type="predicted"/>
<dbReference type="OrthoDB" id="5878741at2"/>
<gene>
    <name evidence="1" type="ORF">DN062_18330</name>
</gene>
<dbReference type="EMBL" id="QKRX01000033">
    <property type="protein sequence ID" value="RAU16408.1"/>
    <property type="molecule type" value="Genomic_DNA"/>
</dbReference>